<dbReference type="InterPro" id="IPR016032">
    <property type="entry name" value="Sig_transdc_resp-reg_C-effctor"/>
</dbReference>
<name>A0A6I3SB50_9BURK</name>
<protein>
    <submittedName>
        <fullName evidence="6">Response regulator</fullName>
    </submittedName>
</protein>
<reference evidence="6 7" key="1">
    <citation type="journal article" date="2019" name="Nat. Med.">
        <title>A library of human gut bacterial isolates paired with longitudinal multiomics data enables mechanistic microbiome research.</title>
        <authorList>
            <person name="Poyet M."/>
            <person name="Groussin M."/>
            <person name="Gibbons S.M."/>
            <person name="Avila-Pacheco J."/>
            <person name="Jiang X."/>
            <person name="Kearney S.M."/>
            <person name="Perrotta A.R."/>
            <person name="Berdy B."/>
            <person name="Zhao S."/>
            <person name="Lieberman T.D."/>
            <person name="Swanson P.K."/>
            <person name="Smith M."/>
            <person name="Roesemann S."/>
            <person name="Alexander J.E."/>
            <person name="Rich S.A."/>
            <person name="Livny J."/>
            <person name="Vlamakis H."/>
            <person name="Clish C."/>
            <person name="Bullock K."/>
            <person name="Deik A."/>
            <person name="Scott J."/>
            <person name="Pierce K.A."/>
            <person name="Xavier R.J."/>
            <person name="Alm E.J."/>
        </authorList>
    </citation>
    <scope>NUCLEOTIDE SEQUENCE [LARGE SCALE GENOMIC DNA]</scope>
    <source>
        <strain evidence="6 7">BIOML-A2</strain>
    </source>
</reference>
<dbReference type="InterPro" id="IPR011006">
    <property type="entry name" value="CheY-like_superfamily"/>
</dbReference>
<evidence type="ECO:0000256" key="4">
    <source>
        <dbReference type="ARBA" id="ARBA00023125"/>
    </source>
</evidence>
<dbReference type="AlphaFoldDB" id="A0A6I3SB50"/>
<gene>
    <name evidence="6" type="ORF">GMD42_07115</name>
</gene>
<dbReference type="PROSITE" id="PS51755">
    <property type="entry name" value="OMPR_PHOB"/>
    <property type="match status" value="1"/>
</dbReference>
<dbReference type="GO" id="GO:0000976">
    <property type="term" value="F:transcription cis-regulatory region binding"/>
    <property type="evidence" value="ECO:0007669"/>
    <property type="project" value="TreeGrafter"/>
</dbReference>
<dbReference type="PANTHER" id="PTHR48111:SF22">
    <property type="entry name" value="REGULATOR OF RPOS"/>
    <property type="match status" value="1"/>
</dbReference>
<dbReference type="GO" id="GO:0032993">
    <property type="term" value="C:protein-DNA complex"/>
    <property type="evidence" value="ECO:0007669"/>
    <property type="project" value="TreeGrafter"/>
</dbReference>
<dbReference type="InterPro" id="IPR036388">
    <property type="entry name" value="WH-like_DNA-bd_sf"/>
</dbReference>
<dbReference type="SMART" id="SM00448">
    <property type="entry name" value="REC"/>
    <property type="match status" value="1"/>
</dbReference>
<dbReference type="Pfam" id="PF00072">
    <property type="entry name" value="Response_reg"/>
    <property type="match status" value="1"/>
</dbReference>
<dbReference type="InterPro" id="IPR001789">
    <property type="entry name" value="Sig_transdc_resp-reg_receiver"/>
</dbReference>
<dbReference type="FunFam" id="3.40.50.2300:FF:000001">
    <property type="entry name" value="DNA-binding response regulator PhoB"/>
    <property type="match status" value="1"/>
</dbReference>
<dbReference type="Pfam" id="PF00486">
    <property type="entry name" value="Trans_reg_C"/>
    <property type="match status" value="1"/>
</dbReference>
<dbReference type="EMBL" id="WNCL01000017">
    <property type="protein sequence ID" value="MTU43392.1"/>
    <property type="molecule type" value="Genomic_DNA"/>
</dbReference>
<evidence type="ECO:0000313" key="7">
    <source>
        <dbReference type="Proteomes" id="UP000462362"/>
    </source>
</evidence>
<dbReference type="PROSITE" id="PS50110">
    <property type="entry name" value="RESPONSE_REGULATORY"/>
    <property type="match status" value="1"/>
</dbReference>
<dbReference type="CDD" id="cd00383">
    <property type="entry name" value="trans_reg_C"/>
    <property type="match status" value="1"/>
</dbReference>
<evidence type="ECO:0000313" key="6">
    <source>
        <dbReference type="EMBL" id="MTU43392.1"/>
    </source>
</evidence>
<evidence type="ECO:0000256" key="3">
    <source>
        <dbReference type="ARBA" id="ARBA00023015"/>
    </source>
</evidence>
<keyword evidence="1" id="KW-0597">Phosphoprotein</keyword>
<keyword evidence="4" id="KW-0238">DNA-binding</keyword>
<dbReference type="Gene3D" id="1.10.10.10">
    <property type="entry name" value="Winged helix-like DNA-binding domain superfamily/Winged helix DNA-binding domain"/>
    <property type="match status" value="1"/>
</dbReference>
<dbReference type="InterPro" id="IPR001867">
    <property type="entry name" value="OmpR/PhoB-type_DNA-bd"/>
</dbReference>
<dbReference type="RefSeq" id="WP_149879550.1">
    <property type="nucleotide sequence ID" value="NZ_DBFVBG010000085.1"/>
</dbReference>
<sequence>MPTILIVEDNEDIRLNLVEYLESKNYQTDNTDDGLKALALTIVNKYDLIVLDIMIPGMDGLRLCHELRSRGNTTPIIILSAKDSTDDRIMGLSEGADDYLVKPFSLAELLLRIQAVLRRSSTPEEKVLQVGNLRLELDSKRVFRGDTELKLNPTAFRILAFLMQKSPEVVSREEIEDEIWGFQRVAGDNLRAHIYQIRKIVDKPFEEPLIETRHGFGWAVRAKEDLEE</sequence>
<dbReference type="InterPro" id="IPR039420">
    <property type="entry name" value="WalR-like"/>
</dbReference>
<keyword evidence="2" id="KW-0902">Two-component regulatory system</keyword>
<dbReference type="Gene3D" id="3.40.50.2300">
    <property type="match status" value="1"/>
</dbReference>
<comment type="caution">
    <text evidence="6">The sequence shown here is derived from an EMBL/GenBank/DDBJ whole genome shotgun (WGS) entry which is preliminary data.</text>
</comment>
<evidence type="ECO:0000256" key="2">
    <source>
        <dbReference type="ARBA" id="ARBA00023012"/>
    </source>
</evidence>
<evidence type="ECO:0000256" key="1">
    <source>
        <dbReference type="ARBA" id="ARBA00022553"/>
    </source>
</evidence>
<dbReference type="GO" id="GO:0000156">
    <property type="term" value="F:phosphorelay response regulator activity"/>
    <property type="evidence" value="ECO:0007669"/>
    <property type="project" value="TreeGrafter"/>
</dbReference>
<dbReference type="Proteomes" id="UP000462362">
    <property type="component" value="Unassembled WGS sequence"/>
</dbReference>
<organism evidence="6 7">
    <name type="scientific">Parasutterella excrementihominis</name>
    <dbReference type="NCBI Taxonomy" id="487175"/>
    <lineage>
        <taxon>Bacteria</taxon>
        <taxon>Pseudomonadati</taxon>
        <taxon>Pseudomonadota</taxon>
        <taxon>Betaproteobacteria</taxon>
        <taxon>Burkholderiales</taxon>
        <taxon>Sutterellaceae</taxon>
        <taxon>Parasutterella</taxon>
    </lineage>
</organism>
<dbReference type="GO" id="GO:0005829">
    <property type="term" value="C:cytosol"/>
    <property type="evidence" value="ECO:0007669"/>
    <property type="project" value="TreeGrafter"/>
</dbReference>
<proteinExistence type="predicted"/>
<dbReference type="PANTHER" id="PTHR48111">
    <property type="entry name" value="REGULATOR OF RPOS"/>
    <property type="match status" value="1"/>
</dbReference>
<dbReference type="GO" id="GO:0006355">
    <property type="term" value="P:regulation of DNA-templated transcription"/>
    <property type="evidence" value="ECO:0007669"/>
    <property type="project" value="InterPro"/>
</dbReference>
<dbReference type="SUPFAM" id="SSF46894">
    <property type="entry name" value="C-terminal effector domain of the bipartite response regulators"/>
    <property type="match status" value="1"/>
</dbReference>
<dbReference type="SUPFAM" id="SSF52172">
    <property type="entry name" value="CheY-like"/>
    <property type="match status" value="1"/>
</dbReference>
<dbReference type="Gene3D" id="6.10.250.690">
    <property type="match status" value="1"/>
</dbReference>
<dbReference type="SMART" id="SM00862">
    <property type="entry name" value="Trans_reg_C"/>
    <property type="match status" value="1"/>
</dbReference>
<accession>A0A6I3SB50</accession>
<keyword evidence="5" id="KW-0804">Transcription</keyword>
<keyword evidence="3" id="KW-0805">Transcription regulation</keyword>
<evidence type="ECO:0000256" key="5">
    <source>
        <dbReference type="ARBA" id="ARBA00023163"/>
    </source>
</evidence>